<gene>
    <name evidence="2" type="ORF">WHR41_04183</name>
</gene>
<dbReference type="GeneID" id="96005627"/>
<name>A0AB34KPF9_9PEZI</name>
<sequence>MKFTAVIVGLAAVRAIASPVERRQNDVAKCENGSGTKENDTWDYASGKAQCEENCYLSEDDGNGDVCRGYCRNAGHPVPIWMCMGSWPN</sequence>
<protein>
    <recommendedName>
        <fullName evidence="4">Secreted protein</fullName>
    </recommendedName>
</protein>
<reference evidence="2 3" key="1">
    <citation type="journal article" date="2020" name="Microbiol. Resour. Announc.">
        <title>Draft Genome Sequence of a Cladosporium Species Isolated from the Mesophotic Ascidian Didemnum maculosum.</title>
        <authorList>
            <person name="Gioti A."/>
            <person name="Siaperas R."/>
            <person name="Nikolaivits E."/>
            <person name="Le Goff G."/>
            <person name="Ouazzani J."/>
            <person name="Kotoulas G."/>
            <person name="Topakas E."/>
        </authorList>
    </citation>
    <scope>NUCLEOTIDE SEQUENCE [LARGE SCALE GENOMIC DNA]</scope>
    <source>
        <strain evidence="2 3">TM138-S3</strain>
    </source>
</reference>
<keyword evidence="3" id="KW-1185">Reference proteome</keyword>
<dbReference type="EMBL" id="JAAQHG020000012">
    <property type="protein sequence ID" value="KAL1586977.1"/>
    <property type="molecule type" value="Genomic_DNA"/>
</dbReference>
<evidence type="ECO:0000256" key="1">
    <source>
        <dbReference type="SAM" id="SignalP"/>
    </source>
</evidence>
<organism evidence="2 3">
    <name type="scientific">Cladosporium halotolerans</name>
    <dbReference type="NCBI Taxonomy" id="1052096"/>
    <lineage>
        <taxon>Eukaryota</taxon>
        <taxon>Fungi</taxon>
        <taxon>Dikarya</taxon>
        <taxon>Ascomycota</taxon>
        <taxon>Pezizomycotina</taxon>
        <taxon>Dothideomycetes</taxon>
        <taxon>Dothideomycetidae</taxon>
        <taxon>Cladosporiales</taxon>
        <taxon>Cladosporiaceae</taxon>
        <taxon>Cladosporium</taxon>
    </lineage>
</organism>
<dbReference type="Proteomes" id="UP000803884">
    <property type="component" value="Unassembled WGS sequence"/>
</dbReference>
<evidence type="ECO:0000313" key="2">
    <source>
        <dbReference type="EMBL" id="KAL1586977.1"/>
    </source>
</evidence>
<feature type="signal peptide" evidence="1">
    <location>
        <begin position="1"/>
        <end position="17"/>
    </location>
</feature>
<feature type="chain" id="PRO_5044284311" description="Secreted protein" evidence="1">
    <location>
        <begin position="18"/>
        <end position="89"/>
    </location>
</feature>
<accession>A0AB34KPF9</accession>
<evidence type="ECO:0000313" key="3">
    <source>
        <dbReference type="Proteomes" id="UP000803884"/>
    </source>
</evidence>
<proteinExistence type="predicted"/>
<evidence type="ECO:0008006" key="4">
    <source>
        <dbReference type="Google" id="ProtNLM"/>
    </source>
</evidence>
<comment type="caution">
    <text evidence="2">The sequence shown here is derived from an EMBL/GenBank/DDBJ whole genome shotgun (WGS) entry which is preliminary data.</text>
</comment>
<dbReference type="AlphaFoldDB" id="A0AB34KPF9"/>
<dbReference type="RefSeq" id="XP_069230082.1">
    <property type="nucleotide sequence ID" value="XM_069372789.1"/>
</dbReference>
<keyword evidence="1" id="KW-0732">Signal</keyword>